<dbReference type="Pfam" id="PF08241">
    <property type="entry name" value="Methyltransf_11"/>
    <property type="match status" value="1"/>
</dbReference>
<dbReference type="GO" id="GO:0032259">
    <property type="term" value="P:methylation"/>
    <property type="evidence" value="ECO:0007669"/>
    <property type="project" value="UniProtKB-KW"/>
</dbReference>
<dbReference type="GO" id="GO:0008757">
    <property type="term" value="F:S-adenosylmethionine-dependent methyltransferase activity"/>
    <property type="evidence" value="ECO:0007669"/>
    <property type="project" value="InterPro"/>
</dbReference>
<name>A0A1Y5Z1A4_9BACI</name>
<sequence length="281" mass="31486">MSQKQLSARNEKSWNAAAYEAWTNRHGAPADYAKKLMEDPMREVDHYLPYIQSPKGKRIINLLGSKGNKAVALALLGADVTVVDISASNAKYANELADAAGVSIQYVVSDVLHVQLSESFDVVLLELGVLHYFLDLKPLFQKIATLLKQDGMLILRDYHPVYTKLLGVDHPSFQANGNYFDEELIEDDVAYSILLTEAQKESLPKTTIRRWTLGEIITTLAEAHFKIEKLVEEHGAHQKWVFPPTAPDGMEERVPGLYTLIATACKKDPFTDRILFACSRI</sequence>
<dbReference type="SUPFAM" id="SSF53335">
    <property type="entry name" value="S-adenosyl-L-methionine-dependent methyltransferases"/>
    <property type="match status" value="1"/>
</dbReference>
<keyword evidence="3" id="KW-0489">Methyltransferase</keyword>
<dbReference type="Proteomes" id="UP000194499">
    <property type="component" value="Unassembled WGS sequence"/>
</dbReference>
<proteinExistence type="predicted"/>
<dbReference type="EMBL" id="FWZB01000022">
    <property type="protein sequence ID" value="SMD70907.1"/>
    <property type="molecule type" value="Genomic_DNA"/>
</dbReference>
<evidence type="ECO:0000256" key="1">
    <source>
        <dbReference type="ARBA" id="ARBA00022679"/>
    </source>
</evidence>
<evidence type="ECO:0000313" key="4">
    <source>
        <dbReference type="Proteomes" id="UP000194499"/>
    </source>
</evidence>
<feature type="domain" description="Methyltransferase type 11" evidence="2">
    <location>
        <begin position="66"/>
        <end position="155"/>
    </location>
</feature>
<keyword evidence="3" id="KW-0830">Ubiquinone</keyword>
<accession>A0A1Y5Z1A4</accession>
<keyword evidence="1 3" id="KW-0808">Transferase</keyword>
<dbReference type="PANTHER" id="PTHR43861">
    <property type="entry name" value="TRANS-ACONITATE 2-METHYLTRANSFERASE-RELATED"/>
    <property type="match status" value="1"/>
</dbReference>
<dbReference type="PANTHER" id="PTHR43861:SF3">
    <property type="entry name" value="PUTATIVE (AFU_ORTHOLOGUE AFUA_2G14390)-RELATED"/>
    <property type="match status" value="1"/>
</dbReference>
<organism evidence="3 4">
    <name type="scientific">Bacillus pacificus</name>
    <dbReference type="NCBI Taxonomy" id="2026187"/>
    <lineage>
        <taxon>Bacteria</taxon>
        <taxon>Bacillati</taxon>
        <taxon>Bacillota</taxon>
        <taxon>Bacilli</taxon>
        <taxon>Bacillales</taxon>
        <taxon>Bacillaceae</taxon>
        <taxon>Bacillus</taxon>
        <taxon>Bacillus cereus group</taxon>
    </lineage>
</organism>
<evidence type="ECO:0000259" key="2">
    <source>
        <dbReference type="Pfam" id="PF08241"/>
    </source>
</evidence>
<dbReference type="CDD" id="cd02440">
    <property type="entry name" value="AdoMet_MTases"/>
    <property type="match status" value="1"/>
</dbReference>
<dbReference type="Gene3D" id="3.40.50.150">
    <property type="entry name" value="Vaccinia Virus protein VP39"/>
    <property type="match status" value="1"/>
</dbReference>
<protein>
    <submittedName>
        <fullName evidence="3">Bifunctional 3-demethylubiquinone-9 3-methyltransferase/ 2-octaprenyl-6-hydroxy phenol methylase</fullName>
    </submittedName>
</protein>
<evidence type="ECO:0000313" key="3">
    <source>
        <dbReference type="EMBL" id="SMD70907.1"/>
    </source>
</evidence>
<dbReference type="RefSeq" id="WP_088106301.1">
    <property type="nucleotide sequence ID" value="NZ_CP093424.1"/>
</dbReference>
<reference evidence="4" key="1">
    <citation type="submission" date="2017-04" db="EMBL/GenBank/DDBJ databases">
        <authorList>
            <person name="Criscuolo A."/>
        </authorList>
    </citation>
    <scope>NUCLEOTIDE SEQUENCE [LARGE SCALE GENOMIC DNA]</scope>
</reference>
<dbReference type="AlphaFoldDB" id="A0A1Y5Z1A4"/>
<gene>
    <name evidence="3" type="ORF">BACERE00191_00747</name>
</gene>
<dbReference type="InterPro" id="IPR029063">
    <property type="entry name" value="SAM-dependent_MTases_sf"/>
</dbReference>
<dbReference type="InterPro" id="IPR013216">
    <property type="entry name" value="Methyltransf_11"/>
</dbReference>